<dbReference type="PROSITE" id="PS50932">
    <property type="entry name" value="HTH_LACI_2"/>
    <property type="match status" value="1"/>
</dbReference>
<evidence type="ECO:0000313" key="5">
    <source>
        <dbReference type="EMBL" id="MCH6472381.1"/>
    </source>
</evidence>
<keyword evidence="3" id="KW-0804">Transcription</keyword>
<evidence type="ECO:0000256" key="2">
    <source>
        <dbReference type="ARBA" id="ARBA00023125"/>
    </source>
</evidence>
<dbReference type="PANTHER" id="PTHR30146">
    <property type="entry name" value="LACI-RELATED TRANSCRIPTIONAL REPRESSOR"/>
    <property type="match status" value="1"/>
</dbReference>
<dbReference type="InterPro" id="IPR046335">
    <property type="entry name" value="LacI/GalR-like_sensor"/>
</dbReference>
<dbReference type="Pfam" id="PF00356">
    <property type="entry name" value="LacI"/>
    <property type="match status" value="1"/>
</dbReference>
<name>A0ABS9U6R5_9MICC</name>
<dbReference type="Pfam" id="PF13377">
    <property type="entry name" value="Peripla_BP_3"/>
    <property type="match status" value="1"/>
</dbReference>
<evidence type="ECO:0000259" key="4">
    <source>
        <dbReference type="PROSITE" id="PS50932"/>
    </source>
</evidence>
<keyword evidence="2" id="KW-0238">DNA-binding</keyword>
<dbReference type="RefSeq" id="WP_241056548.1">
    <property type="nucleotide sequence ID" value="NZ_JAKZBV010000002.1"/>
</dbReference>
<dbReference type="Gene3D" id="1.10.260.40">
    <property type="entry name" value="lambda repressor-like DNA-binding domains"/>
    <property type="match status" value="1"/>
</dbReference>
<dbReference type="InterPro" id="IPR000843">
    <property type="entry name" value="HTH_LacI"/>
</dbReference>
<dbReference type="SUPFAM" id="SSF53822">
    <property type="entry name" value="Periplasmic binding protein-like I"/>
    <property type="match status" value="1"/>
</dbReference>
<dbReference type="InterPro" id="IPR010982">
    <property type="entry name" value="Lambda_DNA-bd_dom_sf"/>
</dbReference>
<dbReference type="CDD" id="cd06267">
    <property type="entry name" value="PBP1_LacI_sugar_binding-like"/>
    <property type="match status" value="1"/>
</dbReference>
<keyword evidence="6" id="KW-1185">Reference proteome</keyword>
<evidence type="ECO:0000256" key="1">
    <source>
        <dbReference type="ARBA" id="ARBA00023015"/>
    </source>
</evidence>
<organism evidence="5 6">
    <name type="scientific">Sinomonas terrae</name>
    <dbReference type="NCBI Taxonomy" id="2908838"/>
    <lineage>
        <taxon>Bacteria</taxon>
        <taxon>Bacillati</taxon>
        <taxon>Actinomycetota</taxon>
        <taxon>Actinomycetes</taxon>
        <taxon>Micrococcales</taxon>
        <taxon>Micrococcaceae</taxon>
        <taxon>Sinomonas</taxon>
    </lineage>
</organism>
<keyword evidence="1" id="KW-0805">Transcription regulation</keyword>
<dbReference type="SUPFAM" id="SSF47413">
    <property type="entry name" value="lambda repressor-like DNA-binding domains"/>
    <property type="match status" value="1"/>
</dbReference>
<dbReference type="InterPro" id="IPR028082">
    <property type="entry name" value="Peripla_BP_I"/>
</dbReference>
<dbReference type="EMBL" id="JAKZBV010000002">
    <property type="protein sequence ID" value="MCH6472381.1"/>
    <property type="molecule type" value="Genomic_DNA"/>
</dbReference>
<dbReference type="PANTHER" id="PTHR30146:SF109">
    <property type="entry name" value="HTH-TYPE TRANSCRIPTIONAL REGULATOR GALS"/>
    <property type="match status" value="1"/>
</dbReference>
<dbReference type="Proteomes" id="UP001202922">
    <property type="component" value="Unassembled WGS sequence"/>
</dbReference>
<dbReference type="CDD" id="cd01392">
    <property type="entry name" value="HTH_LacI"/>
    <property type="match status" value="1"/>
</dbReference>
<accession>A0ABS9U6R5</accession>
<reference evidence="5 6" key="1">
    <citation type="submission" date="2022-03" db="EMBL/GenBank/DDBJ databases">
        <title>Sinomonas sp. isolated from a soil.</title>
        <authorList>
            <person name="Han J."/>
            <person name="Kim D.-U."/>
        </authorList>
    </citation>
    <scope>NUCLEOTIDE SEQUENCE [LARGE SCALE GENOMIC DNA]</scope>
    <source>
        <strain evidence="5 6">5-5</strain>
    </source>
</reference>
<sequence>MEPSQSMFAAASGKRLNSRAIAAAAGVSQATVSNVLNHPDVVSPATYEKVMAVMESLDFVPNRSARDLRAGGGSALGLIVLDISNPFWGELVRGAEEVAAAKGQPVIVCSSEQSAQKEEQFLRLLESHQVSAVLIAPVAPDSPALRGARRRGTRLVFLDHADTAEDVISVGVDDVKGARMAAEHLLSEGHRQVAFVNGPRSISACRDRARGFLGAYTGAGPDARVTEISVPAMTGREGMAAVEALLEVTPAVSAVFCANDMLALGVLRGLSRRGVKVPEQVSLVGYDDSEFAEVLSPALTTVRIDPFEIGRRAARVALDLSPEEAGASPVVLEPHLIVRESVLPRQA</sequence>
<dbReference type="Gene3D" id="3.40.50.2300">
    <property type="match status" value="2"/>
</dbReference>
<feature type="domain" description="HTH lacI-type" evidence="4">
    <location>
        <begin position="21"/>
        <end position="70"/>
    </location>
</feature>
<comment type="caution">
    <text evidence="5">The sequence shown here is derived from an EMBL/GenBank/DDBJ whole genome shotgun (WGS) entry which is preliminary data.</text>
</comment>
<evidence type="ECO:0000256" key="3">
    <source>
        <dbReference type="ARBA" id="ARBA00023163"/>
    </source>
</evidence>
<proteinExistence type="predicted"/>
<protein>
    <submittedName>
        <fullName evidence="5">LacI family transcriptional regulator</fullName>
    </submittedName>
</protein>
<evidence type="ECO:0000313" key="6">
    <source>
        <dbReference type="Proteomes" id="UP001202922"/>
    </source>
</evidence>
<gene>
    <name evidence="5" type="ORF">L0M17_20850</name>
</gene>
<dbReference type="SMART" id="SM00354">
    <property type="entry name" value="HTH_LACI"/>
    <property type="match status" value="1"/>
</dbReference>